<proteinExistence type="predicted"/>
<evidence type="ECO:0000313" key="2">
    <source>
        <dbReference type="EMBL" id="MFC7080789.1"/>
    </source>
</evidence>
<dbReference type="GeneID" id="79302535"/>
<organism evidence="2 3">
    <name type="scientific">Halorussus caseinilyticus</name>
    <dbReference type="NCBI Taxonomy" id="3034025"/>
    <lineage>
        <taxon>Archaea</taxon>
        <taxon>Methanobacteriati</taxon>
        <taxon>Methanobacteriota</taxon>
        <taxon>Stenosarchaea group</taxon>
        <taxon>Halobacteria</taxon>
        <taxon>Halobacteriales</taxon>
        <taxon>Haladaptataceae</taxon>
        <taxon>Halorussus</taxon>
    </lineage>
</organism>
<dbReference type="PROSITE" id="PS51257">
    <property type="entry name" value="PROKAR_LIPOPROTEIN"/>
    <property type="match status" value="1"/>
</dbReference>
<dbReference type="PROSITE" id="PS51318">
    <property type="entry name" value="TAT"/>
    <property type="match status" value="1"/>
</dbReference>
<dbReference type="InterPro" id="IPR006311">
    <property type="entry name" value="TAT_signal"/>
</dbReference>
<reference evidence="2 3" key="1">
    <citation type="journal article" date="2019" name="Int. J. Syst. Evol. Microbiol.">
        <title>The Global Catalogue of Microorganisms (GCM) 10K type strain sequencing project: providing services to taxonomists for standard genome sequencing and annotation.</title>
        <authorList>
            <consortium name="The Broad Institute Genomics Platform"/>
            <consortium name="The Broad Institute Genome Sequencing Center for Infectious Disease"/>
            <person name="Wu L."/>
            <person name="Ma J."/>
        </authorList>
    </citation>
    <scope>NUCLEOTIDE SEQUENCE [LARGE SCALE GENOMIC DNA]</scope>
    <source>
        <strain evidence="2 3">DT72</strain>
    </source>
</reference>
<sequence length="380" mass="40821">MELTSRRGFVATAAGVALAGLAGCIGGVTSQGADGHEGRGTGDDAQSTARGPRKQGVPIRSSPLPVEYEFSTLREEVLSGGPPKDGIPSIDDPKFRSAENADEDLRDADVVFGLVRNGEAKAYPQKILVHHEITNDAVGGEPVAVTYCPLTGTAMGFRRGETTFGVSGKLLNNNLVMYDRETDSRWPQVLGTAISGAFEGESLREFRLVWTTWKRWKQAHPETRVLSEETGYVRNYGQDPYGSYVPNPSGYYVRDSTLFPPLRSDGRLPNKRVVAGARTGAGRIAFDKSALREAGLLSGSVGDTPHLAVYDAELDAAYVYRNPDGASFDYEDGRAVAGDGTRHDPADLPLLGVYAFDAMWFAWAGFYPSTGLVTGEGESG</sequence>
<dbReference type="AlphaFoldDB" id="A0ABD5WRT2"/>
<protein>
    <submittedName>
        <fullName evidence="2">DUF3179 domain-containing protein</fullName>
    </submittedName>
</protein>
<comment type="caution">
    <text evidence="2">The sequence shown here is derived from an EMBL/GenBank/DDBJ whole genome shotgun (WGS) entry which is preliminary data.</text>
</comment>
<dbReference type="Proteomes" id="UP001596407">
    <property type="component" value="Unassembled WGS sequence"/>
</dbReference>
<name>A0ABD5WRT2_9EURY</name>
<feature type="region of interest" description="Disordered" evidence="1">
    <location>
        <begin position="77"/>
        <end position="100"/>
    </location>
</feature>
<evidence type="ECO:0000313" key="3">
    <source>
        <dbReference type="Proteomes" id="UP001596407"/>
    </source>
</evidence>
<gene>
    <name evidence="2" type="ORF">ACFQJ6_12390</name>
</gene>
<dbReference type="EMBL" id="JBHSZH010000005">
    <property type="protein sequence ID" value="MFC7080789.1"/>
    <property type="molecule type" value="Genomic_DNA"/>
</dbReference>
<accession>A0ABD5WRT2</accession>
<feature type="region of interest" description="Disordered" evidence="1">
    <location>
        <begin position="32"/>
        <end position="62"/>
    </location>
</feature>
<dbReference type="InterPro" id="IPR021516">
    <property type="entry name" value="DUF3179"/>
</dbReference>
<dbReference type="Pfam" id="PF11376">
    <property type="entry name" value="DUF3179"/>
    <property type="match status" value="1"/>
</dbReference>
<dbReference type="RefSeq" id="WP_276281341.1">
    <property type="nucleotide sequence ID" value="NZ_CP119809.1"/>
</dbReference>
<evidence type="ECO:0000256" key="1">
    <source>
        <dbReference type="SAM" id="MobiDB-lite"/>
    </source>
</evidence>
<keyword evidence="3" id="KW-1185">Reference proteome</keyword>